<evidence type="ECO:0000313" key="1">
    <source>
        <dbReference type="EMBL" id="WMV59929.1"/>
    </source>
</evidence>
<evidence type="ECO:0000313" key="2">
    <source>
        <dbReference type="Proteomes" id="UP001234989"/>
    </source>
</evidence>
<reference evidence="1" key="1">
    <citation type="submission" date="2023-08" db="EMBL/GenBank/DDBJ databases">
        <title>A de novo genome assembly of Solanum verrucosum Schlechtendal, a Mexican diploid species geographically isolated from the other diploid A-genome species in potato relatives.</title>
        <authorList>
            <person name="Hosaka K."/>
        </authorList>
    </citation>
    <scope>NUCLEOTIDE SEQUENCE</scope>
    <source>
        <tissue evidence="1">Young leaves</tissue>
    </source>
</reference>
<proteinExistence type="predicted"/>
<keyword evidence="2" id="KW-1185">Reference proteome</keyword>
<dbReference type="Proteomes" id="UP001234989">
    <property type="component" value="Chromosome 12"/>
</dbReference>
<sequence>MQSRRRWKYISKVFPTISIAAPKSS</sequence>
<name>A0AAF1A463_SOLVR</name>
<dbReference type="EMBL" id="CP133623">
    <property type="protein sequence ID" value="WMV59929.1"/>
    <property type="molecule type" value="Genomic_DNA"/>
</dbReference>
<organism evidence="1 2">
    <name type="scientific">Solanum verrucosum</name>
    <dbReference type="NCBI Taxonomy" id="315347"/>
    <lineage>
        <taxon>Eukaryota</taxon>
        <taxon>Viridiplantae</taxon>
        <taxon>Streptophyta</taxon>
        <taxon>Embryophyta</taxon>
        <taxon>Tracheophyta</taxon>
        <taxon>Spermatophyta</taxon>
        <taxon>Magnoliopsida</taxon>
        <taxon>eudicotyledons</taxon>
        <taxon>Gunneridae</taxon>
        <taxon>Pentapetalae</taxon>
        <taxon>asterids</taxon>
        <taxon>lamiids</taxon>
        <taxon>Solanales</taxon>
        <taxon>Solanaceae</taxon>
        <taxon>Solanoideae</taxon>
        <taxon>Solaneae</taxon>
        <taxon>Solanum</taxon>
    </lineage>
</organism>
<accession>A0AAF1A463</accession>
<gene>
    <name evidence="1" type="ORF">MTR67_053314</name>
</gene>
<dbReference type="AlphaFoldDB" id="A0AAF1A463"/>
<protein>
    <submittedName>
        <fullName evidence="1">Uncharacterized protein</fullName>
    </submittedName>
</protein>